<name>A0A9Y1BQM7_9ARCH</name>
<organism evidence="2">
    <name type="scientific">Candidatus Heimdallarchaeum endolithica</name>
    <dbReference type="NCBI Taxonomy" id="2876572"/>
    <lineage>
        <taxon>Archaea</taxon>
        <taxon>Promethearchaeati</taxon>
        <taxon>Candidatus Heimdallarchaeota</taxon>
        <taxon>Candidatus Heimdallarchaeia (ex Rinke et al. 2021) (nom. nud.)</taxon>
        <taxon>Candidatus Heimdallarchaeales</taxon>
        <taxon>Candidatus Heimdallarchaeaceae</taxon>
        <taxon>Candidatus Heimdallarchaeum</taxon>
    </lineage>
</organism>
<dbReference type="InterPro" id="IPR025877">
    <property type="entry name" value="MobA-like_NTP_Trfase"/>
</dbReference>
<dbReference type="SUPFAM" id="SSF53448">
    <property type="entry name" value="Nucleotide-diphospho-sugar transferases"/>
    <property type="match status" value="1"/>
</dbReference>
<dbReference type="EMBL" id="CP084167">
    <property type="protein sequence ID" value="UJG42574.1"/>
    <property type="molecule type" value="Genomic_DNA"/>
</dbReference>
<feature type="domain" description="MobA-like NTP transferase" evidence="1">
    <location>
        <begin position="2"/>
        <end position="143"/>
    </location>
</feature>
<proteinExistence type="predicted"/>
<evidence type="ECO:0000313" key="2">
    <source>
        <dbReference type="EMBL" id="UJG42574.1"/>
    </source>
</evidence>
<keyword evidence="2" id="KW-0808">Transferase</keyword>
<reference evidence="2" key="1">
    <citation type="journal article" date="2022" name="Nat. Microbiol.">
        <title>Unique mobile elements and scalable gene flow at the prokaryote-eukaryote boundary revealed by circularized Asgard archaea genomes.</title>
        <authorList>
            <person name="Wu F."/>
            <person name="Speth D.R."/>
            <person name="Philosof A."/>
            <person name="Cremiere A."/>
            <person name="Narayanan A."/>
            <person name="Barco R.A."/>
            <person name="Connon S.A."/>
            <person name="Amend J.P."/>
            <person name="Antoshechkin I.A."/>
            <person name="Orphan V.J."/>
        </authorList>
    </citation>
    <scope>NUCLEOTIDE SEQUENCE</scope>
    <source>
        <strain evidence="2">PR6</strain>
    </source>
</reference>
<dbReference type="Pfam" id="PF12804">
    <property type="entry name" value="NTP_transf_3"/>
    <property type="match status" value="1"/>
</dbReference>
<dbReference type="Gene3D" id="3.90.550.10">
    <property type="entry name" value="Spore Coat Polysaccharide Biosynthesis Protein SpsA, Chain A"/>
    <property type="match status" value="1"/>
</dbReference>
<gene>
    <name evidence="2" type="ORF">K9W46_09260</name>
</gene>
<dbReference type="GO" id="GO:0016779">
    <property type="term" value="F:nucleotidyltransferase activity"/>
    <property type="evidence" value="ECO:0007669"/>
    <property type="project" value="UniProtKB-ARBA"/>
</dbReference>
<dbReference type="InterPro" id="IPR029044">
    <property type="entry name" value="Nucleotide-diphossugar_trans"/>
</dbReference>
<accession>A0A9Y1BQM7</accession>
<sequence length="331" mass="38595">MAVLSGGDSKRYKQKGELIDKALMDINAKPLLFKIVEDGINNYDNVIVSLNNHKRKIKYEGILKPLLKRDNIGFVEDNKKINFIGVGKGIASVLLKLLPKTSIQFVPCDRPHLDVRLLRQLETIKEGVTILIYENGLIEPLLALYAEDYAVPPSFIFSFGLSRADVFIRLAPRIRLYDATKIIDMNTLEYRFFLNVNTPRLNISNFSLEKEDYLLPKSKIIERKNFEPLDSYELNNNPKEWIHHLIEKRHFFLAFLVAKYLFNNQIFEFDLFSQYVNLTLESEYKYWMENNIPFLGLHALQDLSYSLQNKVSDEIDTEIKKLKKKLGIKKK</sequence>
<dbReference type="Proteomes" id="UP001200513">
    <property type="component" value="Chromosome"/>
</dbReference>
<protein>
    <submittedName>
        <fullName evidence="2">NTP transferase domain-containing protein</fullName>
    </submittedName>
</protein>
<evidence type="ECO:0000259" key="1">
    <source>
        <dbReference type="Pfam" id="PF12804"/>
    </source>
</evidence>
<dbReference type="AlphaFoldDB" id="A0A9Y1BQM7"/>